<dbReference type="OrthoDB" id="5890620at2"/>
<dbReference type="RefSeq" id="WP_114336488.1">
    <property type="nucleotide sequence ID" value="NZ_QPID01000001.1"/>
</dbReference>
<comment type="caution">
    <text evidence="2">The sequence shown here is derived from an EMBL/GenBank/DDBJ whole genome shotgun (WGS) entry which is preliminary data.</text>
</comment>
<gene>
    <name evidence="2" type="ORF">DU002_01010</name>
</gene>
<dbReference type="Pfam" id="PF07238">
    <property type="entry name" value="PilZ"/>
    <property type="match status" value="1"/>
</dbReference>
<evidence type="ECO:0000313" key="2">
    <source>
        <dbReference type="EMBL" id="RCU52580.1"/>
    </source>
</evidence>
<evidence type="ECO:0000259" key="1">
    <source>
        <dbReference type="Pfam" id="PF07238"/>
    </source>
</evidence>
<name>A0A368NR51_9GAMM</name>
<keyword evidence="3" id="KW-1185">Reference proteome</keyword>
<dbReference type="GO" id="GO:0035438">
    <property type="term" value="F:cyclic-di-GMP binding"/>
    <property type="evidence" value="ECO:0007669"/>
    <property type="project" value="InterPro"/>
</dbReference>
<organism evidence="2 3">
    <name type="scientific">Corallincola holothuriorum</name>
    <dbReference type="NCBI Taxonomy" id="2282215"/>
    <lineage>
        <taxon>Bacteria</taxon>
        <taxon>Pseudomonadati</taxon>
        <taxon>Pseudomonadota</taxon>
        <taxon>Gammaproteobacteria</taxon>
        <taxon>Alteromonadales</taxon>
        <taxon>Psychromonadaceae</taxon>
        <taxon>Corallincola</taxon>
    </lineage>
</organism>
<evidence type="ECO:0000313" key="3">
    <source>
        <dbReference type="Proteomes" id="UP000252558"/>
    </source>
</evidence>
<feature type="domain" description="PilZ" evidence="1">
    <location>
        <begin position="110"/>
        <end position="168"/>
    </location>
</feature>
<dbReference type="AlphaFoldDB" id="A0A368NR51"/>
<accession>A0A368NR51</accession>
<proteinExistence type="predicted"/>
<protein>
    <submittedName>
        <fullName evidence="2">PilZ domain-containing protein</fullName>
    </submittedName>
</protein>
<dbReference type="InterPro" id="IPR009875">
    <property type="entry name" value="PilZ_domain"/>
</dbReference>
<dbReference type="EMBL" id="QPID01000001">
    <property type="protein sequence ID" value="RCU52580.1"/>
    <property type="molecule type" value="Genomic_DNA"/>
</dbReference>
<dbReference type="Proteomes" id="UP000252558">
    <property type="component" value="Unassembled WGS sequence"/>
</dbReference>
<reference evidence="2 3" key="1">
    <citation type="submission" date="2018-07" db="EMBL/GenBank/DDBJ databases">
        <title>Corallincola holothuriorum sp. nov., a new facultative anaerobe isolated from sea cucumber Apostichopus japonicus.</title>
        <authorList>
            <person name="Xia H."/>
        </authorList>
    </citation>
    <scope>NUCLEOTIDE SEQUENCE [LARGE SCALE GENOMIC DNA]</scope>
    <source>
        <strain evidence="2 3">C4</strain>
    </source>
</reference>
<sequence>MTDQYFSVPYRLPINVIVMPEATPIPDQQQLIDEIPEPFRLASEVSTLDQGTVRALRNMGDVADEISNFLELQARKINVIMGYLLSMQDDPDLRHHTVSFGASEFCYTSAQPLVAGRLIQVKIFLHDEAAAVFAYAEVISCDQDADSHLIGAKFVTLREEDHEMLIRATLHVQSKLLKQRAEQRKGDNG</sequence>